<dbReference type="GO" id="GO:0006527">
    <property type="term" value="P:L-arginine catabolic process"/>
    <property type="evidence" value="ECO:0007669"/>
    <property type="project" value="UniProtKB-UniRule"/>
</dbReference>
<dbReference type="GO" id="GO:1903826">
    <property type="term" value="P:L-arginine transmembrane transport"/>
    <property type="evidence" value="ECO:0007669"/>
    <property type="project" value="InterPro"/>
</dbReference>
<feature type="transmembrane region" description="Helical" evidence="10">
    <location>
        <begin position="40"/>
        <end position="60"/>
    </location>
</feature>
<comment type="similarity">
    <text evidence="2">Belongs to the amino acid-polyamine-organocation (APC) superfamily. Basic amino acid/polyamine antiporter (APA) (TC 2.A.3.2) family.</text>
</comment>
<keyword evidence="4" id="KW-1003">Cell membrane</keyword>
<dbReference type="NCBIfam" id="TIGR00905">
    <property type="entry name" value="2A0302"/>
    <property type="match status" value="1"/>
</dbReference>
<dbReference type="Pfam" id="PF13520">
    <property type="entry name" value="AA_permease_2"/>
    <property type="match status" value="1"/>
</dbReference>
<dbReference type="AlphaFoldDB" id="A0A3Q9QWJ2"/>
<feature type="transmembrane region" description="Helical" evidence="10">
    <location>
        <begin position="328"/>
        <end position="350"/>
    </location>
</feature>
<dbReference type="Gene3D" id="1.20.1740.10">
    <property type="entry name" value="Amino acid/polyamine transporter I"/>
    <property type="match status" value="1"/>
</dbReference>
<reference evidence="11 12" key="1">
    <citation type="submission" date="2017-07" db="EMBL/GenBank/DDBJ databases">
        <title>The complete genome sequence of Bacillus mesonae strain H20-5, an efficient strain improving plant abiotic stress resistance.</title>
        <authorList>
            <person name="Kim S.Y."/>
            <person name="Song H."/>
            <person name="Sang M.K."/>
            <person name="Weon H.-Y."/>
            <person name="Song J."/>
        </authorList>
    </citation>
    <scope>NUCLEOTIDE SEQUENCE [LARGE SCALE GENOMIC DNA]</scope>
    <source>
        <strain evidence="11 12">H20-5</strain>
    </source>
</reference>
<feature type="transmembrane region" description="Helical" evidence="10">
    <location>
        <begin position="94"/>
        <end position="117"/>
    </location>
</feature>
<keyword evidence="3" id="KW-0813">Transport</keyword>
<dbReference type="PIRSF" id="PIRSF006060">
    <property type="entry name" value="AA_transporter"/>
    <property type="match status" value="1"/>
</dbReference>
<sequence length="466" mass="50714">MDNKDHKLGIFALIALVIGSQIGGGGFNVATDMAAGANAGAIILGWIITGIGMLALVFSFQNLTNKRPDLEGGIYSFAKAGFGSYFGFNSAWGYWLSVWLGNVAFLTLLFSSIGYFLPVFNGANLASVIGASIFLWLLIFFVSKGIHTAAIMNIVVTIAKLIPIILFIIIAIFAFHTDIFTKDFWGSKLFNFKDVMTQTKSTMLVTLWVFTGVEGAIVLSRRAKNKRDVGKATVIGVISTLTIYVLISLLSLGVMTRGELATLKSPSMAYVLESIVGPWGAAFVNLGLIVSLLGALLGWTLFSAEVPYLAGKDGTFPKFFTKENKHNVPINSLIFTGVLIQIFLLTLLVSDKPYRFAFSMASSTILVPYLFSALYQAKYSWQKRETGQMVVGIIASIYGIWILYAAGVGYLLLTSILYSLGILIFLFAAKEKGQKAFKPFELVWACIFVLLAILAIVMLAMGKIVI</sequence>
<evidence type="ECO:0000256" key="4">
    <source>
        <dbReference type="ARBA" id="ARBA00022475"/>
    </source>
</evidence>
<evidence type="ECO:0000256" key="7">
    <source>
        <dbReference type="ARBA" id="ARBA00022989"/>
    </source>
</evidence>
<evidence type="ECO:0000256" key="1">
    <source>
        <dbReference type="ARBA" id="ARBA00004651"/>
    </source>
</evidence>
<evidence type="ECO:0000313" key="12">
    <source>
        <dbReference type="Proteomes" id="UP000282892"/>
    </source>
</evidence>
<dbReference type="InterPro" id="IPR050367">
    <property type="entry name" value="APC_superfamily"/>
</dbReference>
<name>A0A3Q9QWJ2_9BACI</name>
<evidence type="ECO:0000256" key="8">
    <source>
        <dbReference type="ARBA" id="ARBA00023136"/>
    </source>
</evidence>
<evidence type="ECO:0000313" key="11">
    <source>
        <dbReference type="EMBL" id="AZU63891.1"/>
    </source>
</evidence>
<accession>A0A3Q9QWJ2</accession>
<dbReference type="InterPro" id="IPR004754">
    <property type="entry name" value="Amino_acid_antiprt"/>
</dbReference>
<evidence type="ECO:0000256" key="3">
    <source>
        <dbReference type="ARBA" id="ARBA00022448"/>
    </source>
</evidence>
<protein>
    <recommendedName>
        <fullName evidence="9">Arginine-ornithine antiporter</fullName>
    </recommendedName>
</protein>
<keyword evidence="5 10" id="KW-0812">Transmembrane</keyword>
<dbReference type="GO" id="GO:0005886">
    <property type="term" value="C:plasma membrane"/>
    <property type="evidence" value="ECO:0007669"/>
    <property type="project" value="UniProtKB-SubCell"/>
</dbReference>
<organism evidence="11 12">
    <name type="scientific">Neobacillus mesonae</name>
    <dbReference type="NCBI Taxonomy" id="1193713"/>
    <lineage>
        <taxon>Bacteria</taxon>
        <taxon>Bacillati</taxon>
        <taxon>Bacillota</taxon>
        <taxon>Bacilli</taxon>
        <taxon>Bacillales</taxon>
        <taxon>Bacillaceae</taxon>
        <taxon>Neobacillus</taxon>
    </lineage>
</organism>
<comment type="subcellular location">
    <subcellularLocation>
        <location evidence="1">Cell membrane</location>
        <topology evidence="1">Multi-pass membrane protein</topology>
    </subcellularLocation>
</comment>
<dbReference type="InterPro" id="IPR022461">
    <property type="entry name" value="Arg/Orn_antiprt_ArcD"/>
</dbReference>
<feature type="transmembrane region" description="Helical" evidence="10">
    <location>
        <begin position="275"/>
        <end position="302"/>
    </location>
</feature>
<feature type="transmembrane region" description="Helical" evidence="10">
    <location>
        <begin position="410"/>
        <end position="429"/>
    </location>
</feature>
<evidence type="ECO:0000256" key="2">
    <source>
        <dbReference type="ARBA" id="ARBA00008220"/>
    </source>
</evidence>
<dbReference type="InterPro" id="IPR002293">
    <property type="entry name" value="AA/rel_permease1"/>
</dbReference>
<dbReference type="GO" id="GO:0043858">
    <property type="term" value="F:arginine:ornithine antiporter activity"/>
    <property type="evidence" value="ECO:0007669"/>
    <property type="project" value="UniProtKB-UniRule"/>
</dbReference>
<dbReference type="RefSeq" id="WP_127488553.1">
    <property type="nucleotide sequence ID" value="NZ_CP022572.1"/>
</dbReference>
<keyword evidence="6" id="KW-0029">Amino-acid transport</keyword>
<feature type="transmembrane region" description="Helical" evidence="10">
    <location>
        <begin position="201"/>
        <end position="220"/>
    </location>
</feature>
<feature type="transmembrane region" description="Helical" evidence="10">
    <location>
        <begin position="441"/>
        <end position="461"/>
    </location>
</feature>
<keyword evidence="12" id="KW-1185">Reference proteome</keyword>
<feature type="transmembrane region" description="Helical" evidence="10">
    <location>
        <begin position="387"/>
        <end position="404"/>
    </location>
</feature>
<dbReference type="OrthoDB" id="9762947at2"/>
<dbReference type="STRING" id="1193713.GCA_001636315_01505"/>
<dbReference type="KEGG" id="nmk:CHR53_23025"/>
<dbReference type="NCBIfam" id="TIGR03810">
    <property type="entry name" value="arg_ornith_anti"/>
    <property type="match status" value="1"/>
</dbReference>
<keyword evidence="7 10" id="KW-1133">Transmembrane helix</keyword>
<feature type="transmembrane region" description="Helical" evidence="10">
    <location>
        <begin position="232"/>
        <end position="255"/>
    </location>
</feature>
<feature type="transmembrane region" description="Helical" evidence="10">
    <location>
        <begin position="154"/>
        <end position="175"/>
    </location>
</feature>
<evidence type="ECO:0000256" key="6">
    <source>
        <dbReference type="ARBA" id="ARBA00022970"/>
    </source>
</evidence>
<dbReference type="PANTHER" id="PTHR42770">
    <property type="entry name" value="AMINO ACID TRANSPORTER-RELATED"/>
    <property type="match status" value="1"/>
</dbReference>
<evidence type="ECO:0000256" key="5">
    <source>
        <dbReference type="ARBA" id="ARBA00022692"/>
    </source>
</evidence>
<dbReference type="EMBL" id="CP022572">
    <property type="protein sequence ID" value="AZU63891.1"/>
    <property type="molecule type" value="Genomic_DNA"/>
</dbReference>
<proteinExistence type="inferred from homology"/>
<evidence type="ECO:0000256" key="10">
    <source>
        <dbReference type="SAM" id="Phobius"/>
    </source>
</evidence>
<dbReference type="PANTHER" id="PTHR42770:SF4">
    <property type="entry name" value="ARGININE_ORNITHINE ANTIPORTER-RELATED"/>
    <property type="match status" value="1"/>
</dbReference>
<evidence type="ECO:0000256" key="9">
    <source>
        <dbReference type="NCBIfam" id="TIGR03810"/>
    </source>
</evidence>
<keyword evidence="8 10" id="KW-0472">Membrane</keyword>
<feature type="transmembrane region" description="Helical" evidence="10">
    <location>
        <begin position="356"/>
        <end position="375"/>
    </location>
</feature>
<dbReference type="Proteomes" id="UP000282892">
    <property type="component" value="Chromosome"/>
</dbReference>
<gene>
    <name evidence="11" type="primary">arcD</name>
    <name evidence="11" type="ORF">CHR53_23025</name>
</gene>
<feature type="transmembrane region" description="Helical" evidence="10">
    <location>
        <begin position="123"/>
        <end position="142"/>
    </location>
</feature>